<accession>K2QRD5</accession>
<sequence length="74" mass="8408">MMLGRHFVQGVHLAIELRDFGLNGTEFLDSRLYHAQCPPLAIEDRFNQCEQLGLIHASHAEILRFQGNMASSRV</sequence>
<protein>
    <submittedName>
        <fullName evidence="1">Uncharacterized protein</fullName>
    </submittedName>
</protein>
<gene>
    <name evidence="1" type="ORF">QWE_20458</name>
</gene>
<keyword evidence="2" id="KW-1185">Reference proteome</keyword>
<dbReference type="EMBL" id="ALJF01000018">
    <property type="protein sequence ID" value="EKF57582.1"/>
    <property type="molecule type" value="Genomic_DNA"/>
</dbReference>
<comment type="caution">
    <text evidence="1">The sequence shown here is derived from an EMBL/GenBank/DDBJ whole genome shotgun (WGS) entry which is preliminary data.</text>
</comment>
<name>K2QRD5_9HYPH</name>
<proteinExistence type="predicted"/>
<evidence type="ECO:0000313" key="2">
    <source>
        <dbReference type="Proteomes" id="UP000007123"/>
    </source>
</evidence>
<organism evidence="1 2">
    <name type="scientific">Agrobacterium albertimagni AOL15</name>
    <dbReference type="NCBI Taxonomy" id="1156935"/>
    <lineage>
        <taxon>Bacteria</taxon>
        <taxon>Pseudomonadati</taxon>
        <taxon>Pseudomonadota</taxon>
        <taxon>Alphaproteobacteria</taxon>
        <taxon>Hyphomicrobiales</taxon>
        <taxon>Rhizobiaceae</taxon>
        <taxon>Rhizobium/Agrobacterium group</taxon>
        <taxon>Agrobacterium</taxon>
    </lineage>
</organism>
<evidence type="ECO:0000313" key="1">
    <source>
        <dbReference type="EMBL" id="EKF57582.1"/>
    </source>
</evidence>
<dbReference type="AlphaFoldDB" id="K2QRD5"/>
<dbReference type="Proteomes" id="UP000007123">
    <property type="component" value="Unassembled WGS sequence"/>
</dbReference>
<reference evidence="1 2" key="1">
    <citation type="journal article" date="2012" name="J. Bacteriol.">
        <title>Draft Genome Sequence of Agrobacterium albertimagni Strain AOL15.</title>
        <authorList>
            <person name="Trimble W.L."/>
            <person name="Phung le T."/>
            <person name="Meyer F."/>
            <person name="Gilbert J.A."/>
            <person name="Silver S."/>
        </authorList>
    </citation>
    <scope>NUCLEOTIDE SEQUENCE [LARGE SCALE GENOMIC DNA]</scope>
    <source>
        <strain evidence="1 2">AOL15</strain>
    </source>
</reference>